<dbReference type="OrthoDB" id="9806179at2"/>
<dbReference type="PRINTS" id="PR00368">
    <property type="entry name" value="FADPNR"/>
</dbReference>
<dbReference type="Proteomes" id="UP000192739">
    <property type="component" value="Unassembled WGS sequence"/>
</dbReference>
<organism evidence="10 11">
    <name type="scientific">Mycobacterium intermedium</name>
    <dbReference type="NCBI Taxonomy" id="28445"/>
    <lineage>
        <taxon>Bacteria</taxon>
        <taxon>Bacillati</taxon>
        <taxon>Actinomycetota</taxon>
        <taxon>Actinomycetes</taxon>
        <taxon>Mycobacteriales</taxon>
        <taxon>Mycobacteriaceae</taxon>
        <taxon>Mycobacterium</taxon>
        <taxon>Mycobacterium simiae complex</taxon>
    </lineage>
</organism>
<dbReference type="InterPro" id="IPR008255">
    <property type="entry name" value="Pyr_nucl-diS_OxRdtase_2_AS"/>
</dbReference>
<keyword evidence="4" id="KW-1015">Disulfide bond</keyword>
<dbReference type="GO" id="GO:0019430">
    <property type="term" value="P:removal of superoxide radicals"/>
    <property type="evidence" value="ECO:0007669"/>
    <property type="project" value="UniProtKB-UniRule"/>
</dbReference>
<sequence length="330" mass="35104">MTAPSAHDTVHEVIIIGSGPAGYTAALYTARAQLAPLVFEGTSFGGALMTTTDVENYPGFRDGITGPELMDQMREQALRFGADLRMEDVESVSLDGPIKSVTTGEGETHRARAIILAMGAAARYLHVPGEQELLGRGVSSCATCDGFFFRDQDIAVIGGGDSAMEEATFLTRFARSVTLVHRREEFRASKIMLNRAKANEKIRFLTNKAVVAVDGDTTVTGLRLRDTNTGEESTLAVTGVFVAIGHDPRSELVRDAVDVDPDGYVLVQGRTTATSIEGVFAAGDLVDRTYRQAVTAAGSGCAAAIDAERWLAEHEASGDADSTDLIGAQR</sequence>
<evidence type="ECO:0000256" key="7">
    <source>
        <dbReference type="RuleBase" id="RU003880"/>
    </source>
</evidence>
<evidence type="ECO:0000256" key="6">
    <source>
        <dbReference type="ARBA" id="ARBA00048132"/>
    </source>
</evidence>
<dbReference type="AlphaFoldDB" id="A0A1E3SA90"/>
<feature type="domain" description="FAD/NAD(P)-binding" evidence="9">
    <location>
        <begin position="12"/>
        <end position="300"/>
    </location>
</feature>
<keyword evidence="11" id="KW-1185">Reference proteome</keyword>
<evidence type="ECO:0000256" key="2">
    <source>
        <dbReference type="ARBA" id="ARBA00022827"/>
    </source>
</evidence>
<reference evidence="10 11" key="1">
    <citation type="submission" date="2017-02" db="EMBL/GenBank/DDBJ databases">
        <title>The new phylogeny of genus Mycobacterium.</title>
        <authorList>
            <person name="Tortoli E."/>
            <person name="Trovato A."/>
            <person name="Cirillo D.M."/>
        </authorList>
    </citation>
    <scope>NUCLEOTIDE SEQUENCE [LARGE SCALE GENOMIC DNA]</scope>
    <source>
        <strain evidence="10 11">DSM 44049</strain>
    </source>
</reference>
<evidence type="ECO:0000256" key="4">
    <source>
        <dbReference type="ARBA" id="ARBA00023157"/>
    </source>
</evidence>
<dbReference type="Pfam" id="PF07992">
    <property type="entry name" value="Pyr_redox_2"/>
    <property type="match status" value="1"/>
</dbReference>
<dbReference type="GO" id="GO:0004791">
    <property type="term" value="F:thioredoxin-disulfide reductase (NADPH) activity"/>
    <property type="evidence" value="ECO:0007669"/>
    <property type="project" value="UniProtKB-UniRule"/>
</dbReference>
<keyword evidence="8" id="KW-0521">NADP</keyword>
<comment type="similarity">
    <text evidence="7">Belongs to the class-II pyridine nucleotide-disulfide oxidoreductase family.</text>
</comment>
<dbReference type="InterPro" id="IPR023753">
    <property type="entry name" value="FAD/NAD-binding_dom"/>
</dbReference>
<evidence type="ECO:0000256" key="5">
    <source>
        <dbReference type="ARBA" id="ARBA00023284"/>
    </source>
</evidence>
<dbReference type="InterPro" id="IPR050097">
    <property type="entry name" value="Ferredoxin-NADP_redctase_2"/>
</dbReference>
<evidence type="ECO:0000313" key="11">
    <source>
        <dbReference type="Proteomes" id="UP000192739"/>
    </source>
</evidence>
<evidence type="ECO:0000256" key="3">
    <source>
        <dbReference type="ARBA" id="ARBA00023002"/>
    </source>
</evidence>
<evidence type="ECO:0000313" key="10">
    <source>
        <dbReference type="EMBL" id="ORB08199.1"/>
    </source>
</evidence>
<dbReference type="EC" id="1.8.1.9" evidence="7"/>
<protein>
    <recommendedName>
        <fullName evidence="7">Thioredoxin reductase</fullName>
        <ecNumber evidence="7">1.8.1.9</ecNumber>
    </recommendedName>
</protein>
<dbReference type="PRINTS" id="PR00469">
    <property type="entry name" value="PNDRDTASEII"/>
</dbReference>
<name>A0A1E3SA90_MYCIE</name>
<gene>
    <name evidence="10" type="ORF">BST27_08045</name>
</gene>
<dbReference type="STRING" id="28445.BHQ20_21460"/>
<dbReference type="NCBIfam" id="TIGR01292">
    <property type="entry name" value="TRX_reduct"/>
    <property type="match status" value="1"/>
</dbReference>
<evidence type="ECO:0000259" key="9">
    <source>
        <dbReference type="Pfam" id="PF07992"/>
    </source>
</evidence>
<dbReference type="EMBL" id="MVHT01000015">
    <property type="protein sequence ID" value="ORB08199.1"/>
    <property type="molecule type" value="Genomic_DNA"/>
</dbReference>
<dbReference type="SUPFAM" id="SSF51905">
    <property type="entry name" value="FAD/NAD(P)-binding domain"/>
    <property type="match status" value="1"/>
</dbReference>
<evidence type="ECO:0000256" key="8">
    <source>
        <dbReference type="RuleBase" id="RU003881"/>
    </source>
</evidence>
<keyword evidence="5 7" id="KW-0676">Redox-active center</keyword>
<keyword evidence="1 7" id="KW-0285">Flavoprotein</keyword>
<comment type="subunit">
    <text evidence="7">Homodimer.</text>
</comment>
<comment type="caution">
    <text evidence="10">The sequence shown here is derived from an EMBL/GenBank/DDBJ whole genome shotgun (WGS) entry which is preliminary data.</text>
</comment>
<keyword evidence="2 7" id="KW-0274">FAD</keyword>
<dbReference type="PROSITE" id="PS00573">
    <property type="entry name" value="PYRIDINE_REDOX_2"/>
    <property type="match status" value="1"/>
</dbReference>
<dbReference type="GO" id="GO:0005737">
    <property type="term" value="C:cytoplasm"/>
    <property type="evidence" value="ECO:0007669"/>
    <property type="project" value="InterPro"/>
</dbReference>
<dbReference type="InterPro" id="IPR036188">
    <property type="entry name" value="FAD/NAD-bd_sf"/>
</dbReference>
<comment type="catalytic activity">
    <reaction evidence="6 7">
        <text>[thioredoxin]-dithiol + NADP(+) = [thioredoxin]-disulfide + NADPH + H(+)</text>
        <dbReference type="Rhea" id="RHEA:20345"/>
        <dbReference type="Rhea" id="RHEA-COMP:10698"/>
        <dbReference type="Rhea" id="RHEA-COMP:10700"/>
        <dbReference type="ChEBI" id="CHEBI:15378"/>
        <dbReference type="ChEBI" id="CHEBI:29950"/>
        <dbReference type="ChEBI" id="CHEBI:50058"/>
        <dbReference type="ChEBI" id="CHEBI:57783"/>
        <dbReference type="ChEBI" id="CHEBI:58349"/>
        <dbReference type="EC" id="1.8.1.9"/>
    </reaction>
</comment>
<keyword evidence="3 7" id="KW-0560">Oxidoreductase</keyword>
<dbReference type="Gene3D" id="3.50.50.60">
    <property type="entry name" value="FAD/NAD(P)-binding domain"/>
    <property type="match status" value="2"/>
</dbReference>
<dbReference type="PANTHER" id="PTHR48105">
    <property type="entry name" value="THIOREDOXIN REDUCTASE 1-RELATED-RELATED"/>
    <property type="match status" value="1"/>
</dbReference>
<accession>A0A1E3SA90</accession>
<dbReference type="RefSeq" id="WP_069421179.1">
    <property type="nucleotide sequence ID" value="NZ_CBCRZH010000028.1"/>
</dbReference>
<proteinExistence type="inferred from homology"/>
<dbReference type="InterPro" id="IPR005982">
    <property type="entry name" value="Thioredox_Rdtase"/>
</dbReference>
<comment type="cofactor">
    <cofactor evidence="8">
        <name>FAD</name>
        <dbReference type="ChEBI" id="CHEBI:57692"/>
    </cofactor>
    <text evidence="8">Binds 1 FAD per subunit.</text>
</comment>
<evidence type="ECO:0000256" key="1">
    <source>
        <dbReference type="ARBA" id="ARBA00022630"/>
    </source>
</evidence>